<protein>
    <submittedName>
        <fullName evidence="1">Uncharacterized protein</fullName>
    </submittedName>
</protein>
<dbReference type="GO" id="GO:0006355">
    <property type="term" value="P:regulation of DNA-templated transcription"/>
    <property type="evidence" value="ECO:0007669"/>
    <property type="project" value="InterPro"/>
</dbReference>
<dbReference type="AlphaFoldDB" id="A0A3A4R478"/>
<reference evidence="1 2" key="1">
    <citation type="journal article" date="2017" name="ISME J.">
        <title>Energy and carbon metabolisms in a deep terrestrial subsurface fluid microbial community.</title>
        <authorList>
            <person name="Momper L."/>
            <person name="Jungbluth S.P."/>
            <person name="Lee M.D."/>
            <person name="Amend J.P."/>
        </authorList>
    </citation>
    <scope>NUCLEOTIDE SEQUENCE [LARGE SCALE GENOMIC DNA]</scope>
    <source>
        <strain evidence="1">SURF_26</strain>
    </source>
</reference>
<organism evidence="1 2">
    <name type="scientific">Candidatus Auribacter fodinae</name>
    <dbReference type="NCBI Taxonomy" id="2093366"/>
    <lineage>
        <taxon>Bacteria</taxon>
        <taxon>Pseudomonadati</taxon>
        <taxon>Candidatus Auribacterota</taxon>
        <taxon>Candidatus Auribacteria</taxon>
        <taxon>Candidatus Auribacterales</taxon>
        <taxon>Candidatus Auribacteraceae</taxon>
        <taxon>Candidatus Auribacter</taxon>
    </lineage>
</organism>
<name>A0A3A4R478_9BACT</name>
<evidence type="ECO:0000313" key="1">
    <source>
        <dbReference type="EMBL" id="RJP60905.1"/>
    </source>
</evidence>
<evidence type="ECO:0000313" key="2">
    <source>
        <dbReference type="Proteomes" id="UP000266426"/>
    </source>
</evidence>
<dbReference type="SUPFAM" id="SSF46894">
    <property type="entry name" value="C-terminal effector domain of the bipartite response regulators"/>
    <property type="match status" value="1"/>
</dbReference>
<dbReference type="Proteomes" id="UP000266426">
    <property type="component" value="Unassembled WGS sequence"/>
</dbReference>
<proteinExistence type="predicted"/>
<comment type="caution">
    <text evidence="1">The sequence shown here is derived from an EMBL/GenBank/DDBJ whole genome shotgun (WGS) entry which is preliminary data.</text>
</comment>
<gene>
    <name evidence="1" type="ORF">C4541_03160</name>
</gene>
<accession>A0A3A4R478</accession>
<dbReference type="Gene3D" id="1.10.10.10">
    <property type="entry name" value="Winged helix-like DNA-binding domain superfamily/Winged helix DNA-binding domain"/>
    <property type="match status" value="1"/>
</dbReference>
<dbReference type="EMBL" id="QZJZ01000020">
    <property type="protein sequence ID" value="RJP60905.1"/>
    <property type="molecule type" value="Genomic_DNA"/>
</dbReference>
<dbReference type="GO" id="GO:0003677">
    <property type="term" value="F:DNA binding"/>
    <property type="evidence" value="ECO:0007669"/>
    <property type="project" value="InterPro"/>
</dbReference>
<dbReference type="InterPro" id="IPR036388">
    <property type="entry name" value="WH-like_DNA-bd_sf"/>
</dbReference>
<dbReference type="InterPro" id="IPR016032">
    <property type="entry name" value="Sig_transdc_resp-reg_C-effctor"/>
</dbReference>
<sequence length="286" mass="33303">MENSENVKKEKTTLNCILEMSDNIKKQLEVFKAQPPLCQISMPKFLDTNRLAEDFTITPSALVKSWLNKVDTSRYLNSVERITIENAKRIRQIQNLFSFDLTRNFITAPSPIIHGEIESHPKEHQDRSVIYQQDEHKLAYLNTDDHRMIIPGEYGNENFYNTEFSFIFYTNLKTKSHLENDNLRLDILELTAEYKNIKCSLTPQLFEVLHALALAAIAKNKFLSHDRLYNLWAAKVSSEQIRWTIYQIKESFKKAGLSEQDANSLFTNFKGEGYRLNKYPAKIIIS</sequence>